<proteinExistence type="predicted"/>
<sequence length="204" mass="23195">MLEVNAALYMILWELVLVLSAAGVLITVRAVVRSRREQASIDRLVAAVQGDIDCRNEKVRSLLEKKYNYSEEQLEVTVKKITREERRFYQTLVNIFKTRENLLLENLNISFENTIKPYYELEVPGVSVTDGGNEGEGNEEVLRLREENKVLSEELLVTMNTVGRMLNEYSTMFSAPDEDKHDTDALLGMFQETDVNEGDAATPG</sequence>
<evidence type="ECO:0000313" key="1">
    <source>
        <dbReference type="EMBL" id="VAX07735.1"/>
    </source>
</evidence>
<dbReference type="EMBL" id="UOFX01000029">
    <property type="protein sequence ID" value="VAX07735.1"/>
    <property type="molecule type" value="Genomic_DNA"/>
</dbReference>
<organism evidence="1">
    <name type="scientific">hydrothermal vent metagenome</name>
    <dbReference type="NCBI Taxonomy" id="652676"/>
    <lineage>
        <taxon>unclassified sequences</taxon>
        <taxon>metagenomes</taxon>
        <taxon>ecological metagenomes</taxon>
    </lineage>
</organism>
<reference evidence="1" key="1">
    <citation type="submission" date="2018-06" db="EMBL/GenBank/DDBJ databases">
        <authorList>
            <person name="Zhirakovskaya E."/>
        </authorList>
    </citation>
    <scope>NUCLEOTIDE SEQUENCE</scope>
</reference>
<gene>
    <name evidence="1" type="ORF">MNBD_GAMMA26-838</name>
</gene>
<accession>A0A3B1BN78</accession>
<dbReference type="AlphaFoldDB" id="A0A3B1BN78"/>
<name>A0A3B1BN78_9ZZZZ</name>
<protein>
    <submittedName>
        <fullName evidence="1">Uncharacterized protein</fullName>
    </submittedName>
</protein>